<dbReference type="InterPro" id="IPR029063">
    <property type="entry name" value="SAM-dependent_MTases_sf"/>
</dbReference>
<dbReference type="PANTHER" id="PTHR10509:SF14">
    <property type="entry name" value="CAFFEOYL-COA O-METHYLTRANSFERASE 3-RELATED"/>
    <property type="match status" value="1"/>
</dbReference>
<dbReference type="InterPro" id="IPR050362">
    <property type="entry name" value="Cation-dep_OMT"/>
</dbReference>
<comment type="caution">
    <text evidence="5">The sequence shown here is derived from an EMBL/GenBank/DDBJ whole genome shotgun (WGS) entry which is preliminary data.</text>
</comment>
<dbReference type="GO" id="GO:0032259">
    <property type="term" value="P:methylation"/>
    <property type="evidence" value="ECO:0007669"/>
    <property type="project" value="UniProtKB-KW"/>
</dbReference>
<dbReference type="Pfam" id="PF01596">
    <property type="entry name" value="Methyltransf_3"/>
    <property type="match status" value="1"/>
</dbReference>
<reference evidence="5 6" key="1">
    <citation type="journal article" date="2016" name="Genome Biol. Evol.">
        <title>Divergent and convergent evolution of fungal pathogenicity.</title>
        <authorList>
            <person name="Shang Y."/>
            <person name="Xiao G."/>
            <person name="Zheng P."/>
            <person name="Cen K."/>
            <person name="Zhan S."/>
            <person name="Wang C."/>
        </authorList>
    </citation>
    <scope>NUCLEOTIDE SEQUENCE [LARGE SCALE GENOMIC DNA]</scope>
    <source>
        <strain evidence="5 6">RCEF 264</strain>
    </source>
</reference>
<organism evidence="5 6">
    <name type="scientific">Niveomyces insectorum RCEF 264</name>
    <dbReference type="NCBI Taxonomy" id="1081102"/>
    <lineage>
        <taxon>Eukaryota</taxon>
        <taxon>Fungi</taxon>
        <taxon>Dikarya</taxon>
        <taxon>Ascomycota</taxon>
        <taxon>Pezizomycotina</taxon>
        <taxon>Sordariomycetes</taxon>
        <taxon>Hypocreomycetidae</taxon>
        <taxon>Hypocreales</taxon>
        <taxon>Cordycipitaceae</taxon>
        <taxon>Niveomyces</taxon>
    </lineage>
</organism>
<keyword evidence="6" id="KW-1185">Reference proteome</keyword>
<evidence type="ECO:0000256" key="1">
    <source>
        <dbReference type="ARBA" id="ARBA00022603"/>
    </source>
</evidence>
<dbReference type="InterPro" id="IPR002935">
    <property type="entry name" value="SAM_O-MeTrfase"/>
</dbReference>
<keyword evidence="3" id="KW-0949">S-adenosyl-L-methionine</keyword>
<evidence type="ECO:0000313" key="6">
    <source>
        <dbReference type="Proteomes" id="UP000076874"/>
    </source>
</evidence>
<proteinExistence type="inferred from homology"/>
<sequence>MKANTPTLFPNVKVATKVIDYAAAKSDTLPAPLLQYHARIVQLEESNYTISTAQGQAMSFLAQLLGAKRVLEIGVYCGFSSMVWSHAVGPEGKVTGLEVEPEYAAAARAGYAEVGVHNAEVIVGDALETLAGLDPDEPYDLVFIDAQKTGYPQYLATLLAKSAPGTARRLVRAGGLIVADNVLRRGLVADASADNPEAEGGPRNYRVVRRTTEYSVRRECCHRIGKAFPFSPLMIASTRAEGLSRYAQFVLRVPAWRFATIAVPRLLPTDVCRRWLATEEEGGAAVPTDGHHAQSTCDELTKRGIRFIA</sequence>
<name>A0A167VER2_9HYPO</name>
<dbReference type="Proteomes" id="UP000076874">
    <property type="component" value="Unassembled WGS sequence"/>
</dbReference>
<dbReference type="CDD" id="cd02440">
    <property type="entry name" value="AdoMet_MTases"/>
    <property type="match status" value="1"/>
</dbReference>
<evidence type="ECO:0000313" key="5">
    <source>
        <dbReference type="EMBL" id="OAA62534.1"/>
    </source>
</evidence>
<protein>
    <submittedName>
        <fullName evidence="5">O-methyltransferase family 3</fullName>
    </submittedName>
</protein>
<evidence type="ECO:0000256" key="2">
    <source>
        <dbReference type="ARBA" id="ARBA00022679"/>
    </source>
</evidence>
<dbReference type="PROSITE" id="PS51682">
    <property type="entry name" value="SAM_OMT_I"/>
    <property type="match status" value="1"/>
</dbReference>
<accession>A0A167VER2</accession>
<dbReference type="AlphaFoldDB" id="A0A167VER2"/>
<dbReference type="Gene3D" id="3.40.50.150">
    <property type="entry name" value="Vaccinia Virus protein VP39"/>
    <property type="match status" value="1"/>
</dbReference>
<evidence type="ECO:0000256" key="3">
    <source>
        <dbReference type="ARBA" id="ARBA00022691"/>
    </source>
</evidence>
<comment type="similarity">
    <text evidence="4">Belongs to the class I-like SAM-binding methyltransferase superfamily. Cation-dependent O-methyltransferase family.</text>
</comment>
<dbReference type="GO" id="GO:0008171">
    <property type="term" value="F:O-methyltransferase activity"/>
    <property type="evidence" value="ECO:0007669"/>
    <property type="project" value="InterPro"/>
</dbReference>
<evidence type="ECO:0000256" key="4">
    <source>
        <dbReference type="ARBA" id="ARBA00023453"/>
    </source>
</evidence>
<keyword evidence="1 5" id="KW-0489">Methyltransferase</keyword>
<dbReference type="STRING" id="1081102.A0A167VER2"/>
<dbReference type="GO" id="GO:0008757">
    <property type="term" value="F:S-adenosylmethionine-dependent methyltransferase activity"/>
    <property type="evidence" value="ECO:0007669"/>
    <property type="project" value="TreeGrafter"/>
</dbReference>
<gene>
    <name evidence="5" type="ORF">SPI_04074</name>
</gene>
<dbReference type="OrthoDB" id="10251242at2759"/>
<dbReference type="PANTHER" id="PTHR10509">
    <property type="entry name" value="O-METHYLTRANSFERASE-RELATED"/>
    <property type="match status" value="1"/>
</dbReference>
<dbReference type="SUPFAM" id="SSF53335">
    <property type="entry name" value="S-adenosyl-L-methionine-dependent methyltransferases"/>
    <property type="match status" value="1"/>
</dbReference>
<keyword evidence="2 5" id="KW-0808">Transferase</keyword>
<dbReference type="EMBL" id="AZHD01000006">
    <property type="protein sequence ID" value="OAA62534.1"/>
    <property type="molecule type" value="Genomic_DNA"/>
</dbReference>